<comment type="function">
    <text evidence="3">Acetylation of prosthetic group (2-(5''-phosphoribosyl)-3'-dephosphocoenzyme-A) of the gamma subunit of citrate lyase.</text>
</comment>
<proteinExistence type="predicted"/>
<keyword evidence="3 5" id="KW-0436">Ligase</keyword>
<name>A0A1K1LBT2_9BACT</name>
<dbReference type="Gene3D" id="3.40.50.620">
    <property type="entry name" value="HUPs"/>
    <property type="match status" value="1"/>
</dbReference>
<evidence type="ECO:0000259" key="4">
    <source>
        <dbReference type="PROSITE" id="PS51186"/>
    </source>
</evidence>
<dbReference type="PROSITE" id="PS51186">
    <property type="entry name" value="GNAT"/>
    <property type="match status" value="1"/>
</dbReference>
<evidence type="ECO:0000256" key="3">
    <source>
        <dbReference type="PIRNR" id="PIRNR005751"/>
    </source>
</evidence>
<dbReference type="EC" id="6.2.1.22" evidence="3"/>
<dbReference type="SUPFAM" id="SSF55729">
    <property type="entry name" value="Acyl-CoA N-acyltransferases (Nat)"/>
    <property type="match status" value="1"/>
</dbReference>
<reference evidence="6" key="1">
    <citation type="submission" date="2016-10" db="EMBL/GenBank/DDBJ databases">
        <authorList>
            <person name="Wegmann U."/>
        </authorList>
    </citation>
    <scope>NUCLEOTIDE SEQUENCE [LARGE SCALE GENOMIC DNA]</scope>
</reference>
<dbReference type="PANTHER" id="PTHR40599">
    <property type="entry name" value="[CITRATE [PRO-3S]-LYASE] LIGASE"/>
    <property type="match status" value="1"/>
</dbReference>
<feature type="domain" description="N-acetyltransferase" evidence="4">
    <location>
        <begin position="1"/>
        <end position="138"/>
    </location>
</feature>
<dbReference type="NCBIfam" id="TIGR00124">
    <property type="entry name" value="cit_ly_ligase"/>
    <property type="match status" value="1"/>
</dbReference>
<evidence type="ECO:0000313" key="5">
    <source>
        <dbReference type="EMBL" id="SFV72160.1"/>
    </source>
</evidence>
<evidence type="ECO:0000256" key="1">
    <source>
        <dbReference type="ARBA" id="ARBA00022741"/>
    </source>
</evidence>
<dbReference type="GO" id="GO:0008771">
    <property type="term" value="F:[citrate (pro-3S)-lyase] ligase activity"/>
    <property type="evidence" value="ECO:0007669"/>
    <property type="project" value="UniProtKB-EC"/>
</dbReference>
<dbReference type="Proteomes" id="UP000186323">
    <property type="component" value="Chromosome I"/>
</dbReference>
<dbReference type="Gene3D" id="3.40.630.30">
    <property type="match status" value="1"/>
</dbReference>
<dbReference type="PIRSF" id="PIRSF005751">
    <property type="entry name" value="Acet_citr_lig"/>
    <property type="match status" value="1"/>
</dbReference>
<keyword evidence="2 3" id="KW-0067">ATP-binding</keyword>
<sequence length="361" mass="40641">MDGIYTIRDIYLPSPLEREMLHAFLDRHHLGFEQDTECAVGVFDHDDTLLACGCCAGNVLKQFAVDGDHRGNNFLGAILSRLMQRQYERGVERLFVFTKPENMPFFQQNAFYPVAATQQVALLENRHSGPLYYARKWTVKKARDKKAGAIVMNANPFTLGHRWLVEKAAGLCELLYVFVVEEDSSDFPFQVRKQLVIEGTRDLENVAVCDSGPYMISAATFPTYFIKDKGMVSGIYTELDLKIFADVIAPYFHIRSRFVGSEPLCAVTQFYNEAMKSQLPAKGIMVYEIFRKEVGGVPISASLVRKIIRDQGPDHPLLESLLPQTTLSWLRSDEAGPVMEKIRRRSPEAPARGCVTGNGTT</sequence>
<dbReference type="GO" id="GO:0016747">
    <property type="term" value="F:acyltransferase activity, transferring groups other than amino-acyl groups"/>
    <property type="evidence" value="ECO:0007669"/>
    <property type="project" value="InterPro"/>
</dbReference>
<dbReference type="RefSeq" id="WP_072332068.1">
    <property type="nucleotide sequence ID" value="NZ_CALUWT010000025.1"/>
</dbReference>
<organism evidence="5 6">
    <name type="scientific">Desulfovibrio piger</name>
    <dbReference type="NCBI Taxonomy" id="901"/>
    <lineage>
        <taxon>Bacteria</taxon>
        <taxon>Pseudomonadati</taxon>
        <taxon>Thermodesulfobacteriota</taxon>
        <taxon>Desulfovibrionia</taxon>
        <taxon>Desulfovibrionales</taxon>
        <taxon>Desulfovibrionaceae</taxon>
        <taxon>Desulfovibrio</taxon>
    </lineage>
</organism>
<comment type="catalytic activity">
    <reaction evidence="3">
        <text>holo-[citrate lyase ACP] + acetate + ATP = acetyl-[citrate lyase ACP] + AMP + diphosphate</text>
        <dbReference type="Rhea" id="RHEA:23788"/>
        <dbReference type="Rhea" id="RHEA-COMP:10158"/>
        <dbReference type="Rhea" id="RHEA-COMP:13710"/>
        <dbReference type="ChEBI" id="CHEBI:30089"/>
        <dbReference type="ChEBI" id="CHEBI:30616"/>
        <dbReference type="ChEBI" id="CHEBI:33019"/>
        <dbReference type="ChEBI" id="CHEBI:82683"/>
        <dbReference type="ChEBI" id="CHEBI:137976"/>
        <dbReference type="ChEBI" id="CHEBI:456215"/>
        <dbReference type="EC" id="6.2.1.22"/>
    </reaction>
</comment>
<dbReference type="EMBL" id="LT630450">
    <property type="protein sequence ID" value="SFV72160.1"/>
    <property type="molecule type" value="Genomic_DNA"/>
</dbReference>
<dbReference type="InterPro" id="IPR016181">
    <property type="entry name" value="Acyl_CoA_acyltransferase"/>
</dbReference>
<dbReference type="AlphaFoldDB" id="A0A1K1LBT2"/>
<dbReference type="OrthoDB" id="9779753at2"/>
<protein>
    <recommendedName>
        <fullName evidence="3">[Citrate [pro-3S]-lyase] ligase</fullName>
        <ecNumber evidence="3">6.2.1.22</ecNumber>
    </recommendedName>
</protein>
<evidence type="ECO:0000256" key="2">
    <source>
        <dbReference type="ARBA" id="ARBA00022840"/>
    </source>
</evidence>
<accession>A0A1K1LBT2</accession>
<dbReference type="InterPro" id="IPR014729">
    <property type="entry name" value="Rossmann-like_a/b/a_fold"/>
</dbReference>
<dbReference type="Pfam" id="PF08218">
    <property type="entry name" value="Citrate_ly_lig"/>
    <property type="match status" value="1"/>
</dbReference>
<keyword evidence="6" id="KW-1185">Reference proteome</keyword>
<dbReference type="KEGG" id="dpg:DESPIGER_0267"/>
<dbReference type="SUPFAM" id="SSF52374">
    <property type="entry name" value="Nucleotidylyl transferase"/>
    <property type="match status" value="1"/>
</dbReference>
<dbReference type="GO" id="GO:0016829">
    <property type="term" value="F:lyase activity"/>
    <property type="evidence" value="ECO:0007669"/>
    <property type="project" value="UniProtKB-KW"/>
</dbReference>
<dbReference type="SMART" id="SM00764">
    <property type="entry name" value="Citrate_ly_lig"/>
    <property type="match status" value="1"/>
</dbReference>
<dbReference type="PANTHER" id="PTHR40599:SF1">
    <property type="entry name" value="[CITRATE [PRO-3S]-LYASE] LIGASE"/>
    <property type="match status" value="1"/>
</dbReference>
<gene>
    <name evidence="5" type="ORF">DESPIGER_0267</name>
</gene>
<evidence type="ECO:0000313" key="6">
    <source>
        <dbReference type="Proteomes" id="UP000186323"/>
    </source>
</evidence>
<dbReference type="InterPro" id="IPR013166">
    <property type="entry name" value="Citrate_lyase_ligase_C"/>
</dbReference>
<dbReference type="InterPro" id="IPR000182">
    <property type="entry name" value="GNAT_dom"/>
</dbReference>
<keyword evidence="5" id="KW-0456">Lyase</keyword>
<dbReference type="InterPro" id="IPR005216">
    <property type="entry name" value="Citrate_lyase_ligase"/>
</dbReference>
<keyword evidence="1 3" id="KW-0547">Nucleotide-binding</keyword>
<dbReference type="GO" id="GO:0005524">
    <property type="term" value="F:ATP binding"/>
    <property type="evidence" value="ECO:0007669"/>
    <property type="project" value="UniProtKB-UniRule"/>
</dbReference>